<feature type="chain" id="PRO_5044840750" evidence="1">
    <location>
        <begin position="24"/>
        <end position="226"/>
    </location>
</feature>
<evidence type="ECO:0000313" key="3">
    <source>
        <dbReference type="Proteomes" id="UP001549921"/>
    </source>
</evidence>
<evidence type="ECO:0000256" key="1">
    <source>
        <dbReference type="SAM" id="SignalP"/>
    </source>
</evidence>
<name>A0ABD0SJQ4_LOXSC</name>
<accession>A0ABD0SJQ4</accession>
<reference evidence="2 3" key="1">
    <citation type="submission" date="2024-06" db="EMBL/GenBank/DDBJ databases">
        <title>A chromosome-level genome assembly of beet webworm, Loxostege sticticalis.</title>
        <authorList>
            <person name="Zhang Y."/>
        </authorList>
    </citation>
    <scope>NUCLEOTIDE SEQUENCE [LARGE SCALE GENOMIC DNA]</scope>
    <source>
        <strain evidence="2">AQ028</strain>
        <tissue evidence="2">Male pupae</tissue>
    </source>
</reference>
<sequence length="226" mass="25573">MASKIVLILFVGLCGNFEYPCDSTDDWGCIRDFLASTGQCDKVSHEDGVPLKMEDIHTYVPKLNVSLISKDCEVTFKGSKILDFYMNKDSNNLIMTVDFDAITLVTPRTIFNFERFGKDPLVIEEYINITYSAAITIRIAWSDHIDVDDLRASGYVKDGSPSFIIGPKVTESSSEIVQNALADLEADIPTVMKELWLTKAYYYTCVFLNKFLCDFGYLYDGRINRP</sequence>
<dbReference type="Pfam" id="PF07294">
    <property type="entry name" value="Fibroin_P25"/>
    <property type="match status" value="1"/>
</dbReference>
<dbReference type="Proteomes" id="UP001549921">
    <property type="component" value="Unassembled WGS sequence"/>
</dbReference>
<protein>
    <submittedName>
        <fullName evidence="2">Uncharacterized protein</fullName>
    </submittedName>
</protein>
<evidence type="ECO:0000313" key="2">
    <source>
        <dbReference type="EMBL" id="KAL0820069.1"/>
    </source>
</evidence>
<keyword evidence="1" id="KW-0732">Signal</keyword>
<dbReference type="AlphaFoldDB" id="A0ABD0SJQ4"/>
<proteinExistence type="predicted"/>
<dbReference type="EMBL" id="JBEDNZ010000019">
    <property type="protein sequence ID" value="KAL0820069.1"/>
    <property type="molecule type" value="Genomic_DNA"/>
</dbReference>
<organism evidence="2 3">
    <name type="scientific">Loxostege sticticalis</name>
    <name type="common">Beet webworm moth</name>
    <dbReference type="NCBI Taxonomy" id="481309"/>
    <lineage>
        <taxon>Eukaryota</taxon>
        <taxon>Metazoa</taxon>
        <taxon>Ecdysozoa</taxon>
        <taxon>Arthropoda</taxon>
        <taxon>Hexapoda</taxon>
        <taxon>Insecta</taxon>
        <taxon>Pterygota</taxon>
        <taxon>Neoptera</taxon>
        <taxon>Endopterygota</taxon>
        <taxon>Lepidoptera</taxon>
        <taxon>Glossata</taxon>
        <taxon>Ditrysia</taxon>
        <taxon>Pyraloidea</taxon>
        <taxon>Crambidae</taxon>
        <taxon>Pyraustinae</taxon>
        <taxon>Loxostege</taxon>
    </lineage>
</organism>
<dbReference type="InterPro" id="IPR009911">
    <property type="entry name" value="Fibroin_P25"/>
</dbReference>
<gene>
    <name evidence="2" type="ORF">ABMA28_006014</name>
</gene>
<comment type="caution">
    <text evidence="2">The sequence shown here is derived from an EMBL/GenBank/DDBJ whole genome shotgun (WGS) entry which is preliminary data.</text>
</comment>
<feature type="signal peptide" evidence="1">
    <location>
        <begin position="1"/>
        <end position="23"/>
    </location>
</feature>